<sequence length="325" mass="37848">MTTTKKKMPRERHVTKVKSSTVGRRLIISLLTNSERSTVVLETLFRERIENKIKAQAEEDNSYQIQEWLTALCIPATIICIDMSCLYVLSASFLFYLKLLEEFYHKGKHRITMSEDLPETFECCAQVLRQNLLSYQSQIDDYYNSCLKEFWDQLKLFEEELPYVSQLAIDGLLKEHEQKLSYDTSNIQHSFNQQLEEWRRVKAEHENELRPFLGHPENFLQLEALCQREAKERKDHLDAIQLHTQMLRDCTAQCAQNFVSALAAFTEKLLLELDESITIDDIHLPNHLPETGTQIEKTSSLIHHKQAGLPLQTHGAEQLVERGSR</sequence>
<keyword evidence="1" id="KW-1133">Transmembrane helix</keyword>
<dbReference type="InterPro" id="IPR027914">
    <property type="entry name" value="DUF4456"/>
</dbReference>
<gene>
    <name evidence="3" type="ORF">ASZ78_009549</name>
</gene>
<keyword evidence="4" id="KW-1185">Reference proteome</keyword>
<dbReference type="PANTHER" id="PTHR21444">
    <property type="entry name" value="COILED-COIL DOMAIN-CONTAINING PROTEIN 180"/>
    <property type="match status" value="1"/>
</dbReference>
<comment type="caution">
    <text evidence="3">The sequence shown here is derived from an EMBL/GenBank/DDBJ whole genome shotgun (WGS) entry which is preliminary data.</text>
</comment>
<dbReference type="EMBL" id="MCFN01000004">
    <property type="protein sequence ID" value="OXB69073.1"/>
    <property type="molecule type" value="Genomic_DNA"/>
</dbReference>
<dbReference type="OrthoDB" id="431588at2759"/>
<evidence type="ECO:0000313" key="4">
    <source>
        <dbReference type="Proteomes" id="UP000198323"/>
    </source>
</evidence>
<keyword evidence="1" id="KW-0812">Transmembrane</keyword>
<feature type="transmembrane region" description="Helical" evidence="1">
    <location>
        <begin position="68"/>
        <end position="97"/>
    </location>
</feature>
<protein>
    <recommendedName>
        <fullName evidence="2">DUF4456 domain-containing protein</fullName>
    </recommendedName>
</protein>
<proteinExistence type="predicted"/>
<reference evidence="3 4" key="1">
    <citation type="submission" date="2016-07" db="EMBL/GenBank/DDBJ databases">
        <title>Disparate Historic Effective Population Sizes Predicted by Modern Levels of Genome Diversity for the Scaled Quail (Callipepla squamata) and the Northern Bobwhite (Colinus virginianus): Inferences from First and Second Generation Draft Genome Assemblies for Sympatric New World Quail.</title>
        <authorList>
            <person name="Oldeschulte D.L."/>
            <person name="Halley Y.A."/>
            <person name="Bhattarai E.K."/>
            <person name="Brashear W.A."/>
            <person name="Hill J."/>
            <person name="Metz R.P."/>
            <person name="Johnson C.D."/>
            <person name="Rollins D."/>
            <person name="Peterson M.J."/>
            <person name="Bickhart D.M."/>
            <person name="Decker J.E."/>
            <person name="Seabury C.M."/>
        </authorList>
    </citation>
    <scope>NUCLEOTIDE SEQUENCE [LARGE SCALE GENOMIC DNA]</scope>
    <source>
        <strain evidence="3 4">Texas</strain>
        <tissue evidence="3">Leg muscle</tissue>
    </source>
</reference>
<dbReference type="AlphaFoldDB" id="A0A226NMT7"/>
<organism evidence="3 4">
    <name type="scientific">Callipepla squamata</name>
    <name type="common">Scaled quail</name>
    <dbReference type="NCBI Taxonomy" id="9009"/>
    <lineage>
        <taxon>Eukaryota</taxon>
        <taxon>Metazoa</taxon>
        <taxon>Chordata</taxon>
        <taxon>Craniata</taxon>
        <taxon>Vertebrata</taxon>
        <taxon>Euteleostomi</taxon>
        <taxon>Archelosauria</taxon>
        <taxon>Archosauria</taxon>
        <taxon>Dinosauria</taxon>
        <taxon>Saurischia</taxon>
        <taxon>Theropoda</taxon>
        <taxon>Coelurosauria</taxon>
        <taxon>Aves</taxon>
        <taxon>Neognathae</taxon>
        <taxon>Galloanserae</taxon>
        <taxon>Galliformes</taxon>
        <taxon>Odontophoridae</taxon>
        <taxon>Callipepla</taxon>
    </lineage>
</organism>
<evidence type="ECO:0000313" key="3">
    <source>
        <dbReference type="EMBL" id="OXB69073.1"/>
    </source>
</evidence>
<name>A0A226NMT7_CALSU</name>
<feature type="domain" description="DUF4456" evidence="2">
    <location>
        <begin position="97"/>
        <end position="302"/>
    </location>
</feature>
<dbReference type="STRING" id="9009.A0A226NMT7"/>
<dbReference type="Pfam" id="PF14644">
    <property type="entry name" value="DUF4456"/>
    <property type="match status" value="1"/>
</dbReference>
<evidence type="ECO:0000256" key="1">
    <source>
        <dbReference type="SAM" id="Phobius"/>
    </source>
</evidence>
<evidence type="ECO:0000259" key="2">
    <source>
        <dbReference type="Pfam" id="PF14644"/>
    </source>
</evidence>
<accession>A0A226NMT7</accession>
<dbReference type="PANTHER" id="PTHR21444:SF14">
    <property type="entry name" value="COILED-COIL DOMAIN-CONTAINING PROTEIN 180"/>
    <property type="match status" value="1"/>
</dbReference>
<dbReference type="Proteomes" id="UP000198323">
    <property type="component" value="Unassembled WGS sequence"/>
</dbReference>
<keyword evidence="1" id="KW-0472">Membrane</keyword>